<reference evidence="7" key="3">
    <citation type="submission" date="2018-08" db="UniProtKB">
        <authorList>
            <consortium name="EnsemblPlants"/>
        </authorList>
    </citation>
    <scope>IDENTIFICATION</scope>
    <source>
        <strain evidence="7">cv. Bd21</strain>
    </source>
</reference>
<keyword evidence="4" id="KW-1015">Disulfide bond</keyword>
<dbReference type="EMBL" id="CM000882">
    <property type="protein sequence ID" value="KQJ98267.1"/>
    <property type="molecule type" value="Genomic_DNA"/>
</dbReference>
<proteinExistence type="inferred from homology"/>
<dbReference type="GO" id="GO:0005179">
    <property type="term" value="F:hormone activity"/>
    <property type="evidence" value="ECO:0007669"/>
    <property type="project" value="UniProtKB-KW"/>
</dbReference>
<evidence type="ECO:0000313" key="7">
    <source>
        <dbReference type="EnsemblPlants" id="KQJ98267"/>
    </source>
</evidence>
<keyword evidence="8" id="KW-1185">Reference proteome</keyword>
<feature type="chain" id="PRO_5033725024" evidence="5">
    <location>
        <begin position="31"/>
        <end position="86"/>
    </location>
</feature>
<dbReference type="InParanoid" id="A0A0Q3ICY9"/>
<feature type="signal peptide" evidence="5">
    <location>
        <begin position="1"/>
        <end position="30"/>
    </location>
</feature>
<keyword evidence="2" id="KW-0372">Hormone</keyword>
<reference evidence="6" key="2">
    <citation type="submission" date="2017-06" db="EMBL/GenBank/DDBJ databases">
        <title>WGS assembly of Brachypodium distachyon.</title>
        <authorList>
            <consortium name="The International Brachypodium Initiative"/>
            <person name="Lucas S."/>
            <person name="Harmon-Smith M."/>
            <person name="Lail K."/>
            <person name="Tice H."/>
            <person name="Grimwood J."/>
            <person name="Bruce D."/>
            <person name="Barry K."/>
            <person name="Shu S."/>
            <person name="Lindquist E."/>
            <person name="Wang M."/>
            <person name="Pitluck S."/>
            <person name="Vogel J.P."/>
            <person name="Garvin D.F."/>
            <person name="Mockler T.C."/>
            <person name="Schmutz J."/>
            <person name="Rokhsar D."/>
            <person name="Bevan M.W."/>
        </authorList>
    </citation>
    <scope>NUCLEOTIDE SEQUENCE</scope>
    <source>
        <strain evidence="6">Bd21</strain>
    </source>
</reference>
<evidence type="ECO:0000256" key="1">
    <source>
        <dbReference type="ARBA" id="ARBA00009178"/>
    </source>
</evidence>
<evidence type="ECO:0000256" key="3">
    <source>
        <dbReference type="ARBA" id="ARBA00022729"/>
    </source>
</evidence>
<comment type="similarity">
    <text evidence="1">Belongs to the plant rapid alkalinization factor (RALF) family.</text>
</comment>
<dbReference type="Proteomes" id="UP000008810">
    <property type="component" value="Chromosome 3"/>
</dbReference>
<dbReference type="InterPro" id="IPR008801">
    <property type="entry name" value="RALF"/>
</dbReference>
<dbReference type="EnsemblPlants" id="KQJ98267">
    <property type="protein sequence ID" value="KQJ98267"/>
    <property type="gene ID" value="BRADI_3g35805v3"/>
</dbReference>
<organism evidence="6">
    <name type="scientific">Brachypodium distachyon</name>
    <name type="common">Purple false brome</name>
    <name type="synonym">Trachynia distachya</name>
    <dbReference type="NCBI Taxonomy" id="15368"/>
    <lineage>
        <taxon>Eukaryota</taxon>
        <taxon>Viridiplantae</taxon>
        <taxon>Streptophyta</taxon>
        <taxon>Embryophyta</taxon>
        <taxon>Tracheophyta</taxon>
        <taxon>Spermatophyta</taxon>
        <taxon>Magnoliopsida</taxon>
        <taxon>Liliopsida</taxon>
        <taxon>Poales</taxon>
        <taxon>Poaceae</taxon>
        <taxon>BOP clade</taxon>
        <taxon>Pooideae</taxon>
        <taxon>Stipodae</taxon>
        <taxon>Brachypodieae</taxon>
        <taxon>Brachypodium</taxon>
    </lineage>
</organism>
<evidence type="ECO:0000256" key="5">
    <source>
        <dbReference type="SAM" id="SignalP"/>
    </source>
</evidence>
<reference evidence="6 7" key="1">
    <citation type="journal article" date="2010" name="Nature">
        <title>Genome sequencing and analysis of the model grass Brachypodium distachyon.</title>
        <authorList>
            <consortium name="International Brachypodium Initiative"/>
        </authorList>
    </citation>
    <scope>NUCLEOTIDE SEQUENCE [LARGE SCALE GENOMIC DNA]</scope>
    <source>
        <strain evidence="6 7">Bd21</strain>
    </source>
</reference>
<keyword evidence="3 5" id="KW-0732">Signal</keyword>
<evidence type="ECO:0000256" key="4">
    <source>
        <dbReference type="ARBA" id="ARBA00023157"/>
    </source>
</evidence>
<gene>
    <name evidence="6" type="ORF">BRADI_3g35805v3</name>
</gene>
<dbReference type="OrthoDB" id="676993at2759"/>
<dbReference type="Pfam" id="PF05498">
    <property type="entry name" value="RALF"/>
    <property type="match status" value="1"/>
</dbReference>
<accession>A0A0Q3ICY9</accession>
<name>A0A0Q3ICY9_BRADI</name>
<evidence type="ECO:0000313" key="6">
    <source>
        <dbReference type="EMBL" id="KQJ98267.1"/>
    </source>
</evidence>
<sequence length="86" mass="9147">MQSGKGRLRWAVVAASLMALLLLLVTAVQGADDSDGERLILNDAMRADAVPGRDRSLSRPAAVANTFSRGCEKIEHCRARLGTGNP</sequence>
<dbReference type="Gramene" id="KQJ98267">
    <property type="protein sequence ID" value="KQJ98267"/>
    <property type="gene ID" value="BRADI_3g35805v3"/>
</dbReference>
<evidence type="ECO:0000256" key="2">
    <source>
        <dbReference type="ARBA" id="ARBA00022702"/>
    </source>
</evidence>
<dbReference type="AlphaFoldDB" id="A0A0Q3ICY9"/>
<evidence type="ECO:0000313" key="8">
    <source>
        <dbReference type="Proteomes" id="UP000008810"/>
    </source>
</evidence>
<protein>
    <submittedName>
        <fullName evidence="6 7">Uncharacterized protein</fullName>
    </submittedName>
</protein>